<dbReference type="SUPFAM" id="SSF109635">
    <property type="entry name" value="DnaK suppressor protein DksA, alpha-hairpin domain"/>
    <property type="match status" value="1"/>
</dbReference>
<dbReference type="Proteomes" id="UP000007881">
    <property type="component" value="Chromosome"/>
</dbReference>
<protein>
    <submittedName>
        <fullName evidence="3">Uncharacterized protein</fullName>
    </submittedName>
</protein>
<organism evidence="3 4">
    <name type="scientific">Phycisphaera mikurensis (strain NBRC 102666 / KCTC 22515 / FYK2301M01)</name>
    <dbReference type="NCBI Taxonomy" id="1142394"/>
    <lineage>
        <taxon>Bacteria</taxon>
        <taxon>Pseudomonadati</taxon>
        <taxon>Planctomycetota</taxon>
        <taxon>Phycisphaerae</taxon>
        <taxon>Phycisphaerales</taxon>
        <taxon>Phycisphaeraceae</taxon>
        <taxon>Phycisphaera</taxon>
    </lineage>
</organism>
<feature type="compositionally biased region" description="Basic residues" evidence="2">
    <location>
        <begin position="34"/>
        <end position="43"/>
    </location>
</feature>
<evidence type="ECO:0000313" key="4">
    <source>
        <dbReference type="Proteomes" id="UP000007881"/>
    </source>
</evidence>
<feature type="zinc finger region" description="dksA C4-type" evidence="1">
    <location>
        <begin position="296"/>
        <end position="320"/>
    </location>
</feature>
<dbReference type="eggNOG" id="COG1734">
    <property type="taxonomic scope" value="Bacteria"/>
</dbReference>
<dbReference type="STRING" id="1142394.PSMK_25130"/>
<feature type="compositionally biased region" description="Low complexity" evidence="2">
    <location>
        <begin position="164"/>
        <end position="179"/>
    </location>
</feature>
<reference evidence="3 4" key="1">
    <citation type="submission" date="2012-02" db="EMBL/GenBank/DDBJ databases">
        <title>Complete genome sequence of Phycisphaera mikurensis NBRC 102666.</title>
        <authorList>
            <person name="Ankai A."/>
            <person name="Hosoyama A."/>
            <person name="Terui Y."/>
            <person name="Sekine M."/>
            <person name="Fukai R."/>
            <person name="Kato Y."/>
            <person name="Nakamura S."/>
            <person name="Yamada-Narita S."/>
            <person name="Kawakoshi A."/>
            <person name="Fukunaga Y."/>
            <person name="Yamazaki S."/>
            <person name="Fujita N."/>
        </authorList>
    </citation>
    <scope>NUCLEOTIDE SEQUENCE [LARGE SCALE GENOMIC DNA]</scope>
    <source>
        <strain evidence="4">NBRC 102666 / KCTC 22515 / FYK2301M01</strain>
    </source>
</reference>
<dbReference type="KEGG" id="phm:PSMK_25130"/>
<keyword evidence="4" id="KW-1185">Reference proteome</keyword>
<evidence type="ECO:0000256" key="1">
    <source>
        <dbReference type="PROSITE-ProRule" id="PRU00510"/>
    </source>
</evidence>
<feature type="compositionally biased region" description="Low complexity" evidence="2">
    <location>
        <begin position="11"/>
        <end position="24"/>
    </location>
</feature>
<accession>I0IHD4</accession>
<dbReference type="Gene3D" id="1.20.120.910">
    <property type="entry name" value="DksA, coiled-coil domain"/>
    <property type="match status" value="1"/>
</dbReference>
<proteinExistence type="predicted"/>
<feature type="region of interest" description="Disordered" evidence="2">
    <location>
        <begin position="1"/>
        <end position="203"/>
    </location>
</feature>
<name>I0IHD4_PHYMF</name>
<dbReference type="InterPro" id="IPR037187">
    <property type="entry name" value="DnaK_N"/>
</dbReference>
<dbReference type="PROSITE" id="PS51128">
    <property type="entry name" value="ZF_DKSA_2"/>
    <property type="match status" value="1"/>
</dbReference>
<sequence>MKKAVAKKKAPAGPAKAGATGGRASTADTPAKKPPAKKSSKKAPAKEAPAKKPVAKKPTTKKPAAKKPAAKKPAAKKPAAKKPSVKKATPAKVEATLPAAPGTKKKPTRRRPLEINEAKRRKPPPPAEEAADGTPRRKSSKFNPTAVTKPVKRKKALELKKYKVPVGRRAASARAGDAPKPAPSDDTRPGSVDRAASEHTPEQLRKVKTGISKKRLMAFREQLLEHRRALVGDVAGLDAARGHDDGDSHVPLHMADVGSENYEREFNLMLQETDRKLLKDIDAALVRIDDGTYGVCLDTCTPIGLPRLEIKPWARYGIEAIQRREREAGYGGHRRR</sequence>
<dbReference type="PANTHER" id="PTHR33823:SF4">
    <property type="entry name" value="GENERAL STRESS PROTEIN 16O"/>
    <property type="match status" value="1"/>
</dbReference>
<dbReference type="AlphaFoldDB" id="I0IHD4"/>
<dbReference type="EMBL" id="AP012338">
    <property type="protein sequence ID" value="BAM04672.1"/>
    <property type="molecule type" value="Genomic_DNA"/>
</dbReference>
<feature type="compositionally biased region" description="Basic residues" evidence="2">
    <location>
        <begin position="1"/>
        <end position="10"/>
    </location>
</feature>
<dbReference type="PANTHER" id="PTHR33823">
    <property type="entry name" value="RNA POLYMERASE-BINDING TRANSCRIPTION FACTOR DKSA-RELATED"/>
    <property type="match status" value="1"/>
</dbReference>
<evidence type="ECO:0000256" key="2">
    <source>
        <dbReference type="SAM" id="MobiDB-lite"/>
    </source>
</evidence>
<evidence type="ECO:0000313" key="3">
    <source>
        <dbReference type="EMBL" id="BAM04672.1"/>
    </source>
</evidence>
<gene>
    <name evidence="3" type="ordered locus">PSMK_25130</name>
</gene>
<feature type="compositionally biased region" description="Basic residues" evidence="2">
    <location>
        <begin position="53"/>
        <end position="85"/>
    </location>
</feature>
<dbReference type="HOGENOM" id="CLU_936401_0_0_0"/>